<dbReference type="EMBL" id="SHLC01000001">
    <property type="protein sequence ID" value="RZU65727.1"/>
    <property type="molecule type" value="Genomic_DNA"/>
</dbReference>
<evidence type="ECO:0000256" key="4">
    <source>
        <dbReference type="ARBA" id="ARBA00022490"/>
    </source>
</evidence>
<accession>A0A4Q8AMC7</accession>
<reference evidence="9 10" key="1">
    <citation type="submission" date="2019-02" db="EMBL/GenBank/DDBJ databases">
        <title>Sequencing the genomes of 1000 actinobacteria strains.</title>
        <authorList>
            <person name="Klenk H.-P."/>
        </authorList>
    </citation>
    <scope>NUCLEOTIDE SEQUENCE [LARGE SCALE GENOMIC DNA]</scope>
    <source>
        <strain evidence="9 10">DSM 18319</strain>
    </source>
</reference>
<keyword evidence="10" id="KW-1185">Reference proteome</keyword>
<dbReference type="InterPro" id="IPR003783">
    <property type="entry name" value="Regulatory_RecX"/>
</dbReference>
<organism evidence="9 10">
    <name type="scientific">Microterricola gilva</name>
    <dbReference type="NCBI Taxonomy" id="393267"/>
    <lineage>
        <taxon>Bacteria</taxon>
        <taxon>Bacillati</taxon>
        <taxon>Actinomycetota</taxon>
        <taxon>Actinomycetes</taxon>
        <taxon>Micrococcales</taxon>
        <taxon>Microbacteriaceae</taxon>
        <taxon>Microterricola</taxon>
    </lineage>
</organism>
<comment type="subcellular location">
    <subcellularLocation>
        <location evidence="1 5">Cytoplasm</location>
    </subcellularLocation>
</comment>
<evidence type="ECO:0000256" key="6">
    <source>
        <dbReference type="SAM" id="MobiDB-lite"/>
    </source>
</evidence>
<dbReference type="GO" id="GO:0005737">
    <property type="term" value="C:cytoplasm"/>
    <property type="evidence" value="ECO:0007669"/>
    <property type="project" value="UniProtKB-SubCell"/>
</dbReference>
<comment type="caution">
    <text evidence="9">The sequence shown here is derived from an EMBL/GenBank/DDBJ whole genome shotgun (WGS) entry which is preliminary data.</text>
</comment>
<feature type="domain" description="RecX second three-helical" evidence="7">
    <location>
        <begin position="216"/>
        <end position="257"/>
    </location>
</feature>
<comment type="similarity">
    <text evidence="2 5">Belongs to the RecX family.</text>
</comment>
<evidence type="ECO:0000256" key="1">
    <source>
        <dbReference type="ARBA" id="ARBA00004496"/>
    </source>
</evidence>
<dbReference type="GO" id="GO:0006282">
    <property type="term" value="P:regulation of DNA repair"/>
    <property type="evidence" value="ECO:0007669"/>
    <property type="project" value="UniProtKB-UniRule"/>
</dbReference>
<keyword evidence="4 5" id="KW-0963">Cytoplasm</keyword>
<feature type="compositionally biased region" description="Gly residues" evidence="6">
    <location>
        <begin position="1"/>
        <end position="11"/>
    </location>
</feature>
<dbReference type="InterPro" id="IPR036388">
    <property type="entry name" value="WH-like_DNA-bd_sf"/>
</dbReference>
<dbReference type="PANTHER" id="PTHR33602:SF1">
    <property type="entry name" value="REGULATORY PROTEIN RECX FAMILY PROTEIN"/>
    <property type="match status" value="1"/>
</dbReference>
<dbReference type="AlphaFoldDB" id="A0A4Q8AMC7"/>
<gene>
    <name evidence="5" type="primary">recX</name>
    <name evidence="9" type="ORF">EV379_2065</name>
</gene>
<dbReference type="InterPro" id="IPR053925">
    <property type="entry name" value="RecX_HTH_3rd"/>
</dbReference>
<feature type="compositionally biased region" description="Low complexity" evidence="6">
    <location>
        <begin position="78"/>
        <end position="89"/>
    </location>
</feature>
<evidence type="ECO:0000259" key="7">
    <source>
        <dbReference type="Pfam" id="PF02631"/>
    </source>
</evidence>
<dbReference type="Gene3D" id="1.10.10.10">
    <property type="entry name" value="Winged helix-like DNA-binding domain superfamily/Winged helix DNA-binding domain"/>
    <property type="match status" value="2"/>
</dbReference>
<dbReference type="OrthoDB" id="5244465at2"/>
<feature type="compositionally biased region" description="Low complexity" evidence="6">
    <location>
        <begin position="49"/>
        <end position="62"/>
    </location>
</feature>
<protein>
    <recommendedName>
        <fullName evidence="3 5">Regulatory protein RecX</fullName>
    </recommendedName>
</protein>
<dbReference type="RefSeq" id="WP_130506042.1">
    <property type="nucleotide sequence ID" value="NZ_SHLC01000001.1"/>
</dbReference>
<feature type="domain" description="RecX third three-helical" evidence="8">
    <location>
        <begin position="264"/>
        <end position="310"/>
    </location>
</feature>
<evidence type="ECO:0000256" key="3">
    <source>
        <dbReference type="ARBA" id="ARBA00018111"/>
    </source>
</evidence>
<dbReference type="Pfam" id="PF02631">
    <property type="entry name" value="RecX_HTH2"/>
    <property type="match status" value="1"/>
</dbReference>
<proteinExistence type="inferred from homology"/>
<dbReference type="HAMAP" id="MF_01114">
    <property type="entry name" value="RecX"/>
    <property type="match status" value="1"/>
</dbReference>
<dbReference type="Pfam" id="PF21981">
    <property type="entry name" value="RecX_HTH3"/>
    <property type="match status" value="1"/>
</dbReference>
<dbReference type="PANTHER" id="PTHR33602">
    <property type="entry name" value="REGULATORY PROTEIN RECX FAMILY PROTEIN"/>
    <property type="match status" value="1"/>
</dbReference>
<evidence type="ECO:0000313" key="10">
    <source>
        <dbReference type="Proteomes" id="UP000291483"/>
    </source>
</evidence>
<evidence type="ECO:0000256" key="5">
    <source>
        <dbReference type="HAMAP-Rule" id="MF_01114"/>
    </source>
</evidence>
<dbReference type="InterPro" id="IPR053924">
    <property type="entry name" value="RecX_HTH_2nd"/>
</dbReference>
<name>A0A4Q8AMC7_9MICO</name>
<sequence>MEIGWWGGGAPGDNDRRDDENDGDAEVTQDAGADVPAEQPPARPVARPADTVTANTAVKTVTPLIALRSAPPAPPTPAAESPTEAPADTPAERDAALATVSYLPWAAPGIDVAASSGIESTAFRRPFVAPERGFDRDDDRAVVAEPGDWTAEYSDEVEEEAEAEFDPAALENALIKKLARRDLSIAEAEQFLEQNGLPAEQLEEWIERIERLGYLDDMRLAENLVDQLRRRKGLGSSSIRQELGRRKINPIVISEALGESDQDEERARALELAVKRAGQLSSYDEATAERRLTGFLMRKGYPSGVVRDAVKAALAGRKRPSGGVRFR</sequence>
<evidence type="ECO:0000313" key="9">
    <source>
        <dbReference type="EMBL" id="RZU65727.1"/>
    </source>
</evidence>
<comment type="function">
    <text evidence="5">Modulates RecA activity.</text>
</comment>
<feature type="region of interest" description="Disordered" evidence="6">
    <location>
        <begin position="1"/>
        <end position="93"/>
    </location>
</feature>
<evidence type="ECO:0000259" key="8">
    <source>
        <dbReference type="Pfam" id="PF21981"/>
    </source>
</evidence>
<evidence type="ECO:0000256" key="2">
    <source>
        <dbReference type="ARBA" id="ARBA00009695"/>
    </source>
</evidence>
<dbReference type="Proteomes" id="UP000291483">
    <property type="component" value="Unassembled WGS sequence"/>
</dbReference>